<evidence type="ECO:0000313" key="3">
    <source>
        <dbReference type="Proteomes" id="UP000317940"/>
    </source>
</evidence>
<dbReference type="InterPro" id="IPR036390">
    <property type="entry name" value="WH_DNA-bd_sf"/>
</dbReference>
<dbReference type="EMBL" id="VIWT01000001">
    <property type="protein sequence ID" value="TWF98611.1"/>
    <property type="molecule type" value="Genomic_DNA"/>
</dbReference>
<comment type="caution">
    <text evidence="2">The sequence shown here is derived from an EMBL/GenBank/DDBJ whole genome shotgun (WGS) entry which is preliminary data.</text>
</comment>
<dbReference type="Proteomes" id="UP000317940">
    <property type="component" value="Unassembled WGS sequence"/>
</dbReference>
<dbReference type="RefSeq" id="WP_145905014.1">
    <property type="nucleotide sequence ID" value="NZ_BAAAMZ010000045.1"/>
</dbReference>
<organism evidence="2 3">
    <name type="scientific">Kitasatospora viridis</name>
    <dbReference type="NCBI Taxonomy" id="281105"/>
    <lineage>
        <taxon>Bacteria</taxon>
        <taxon>Bacillati</taxon>
        <taxon>Actinomycetota</taxon>
        <taxon>Actinomycetes</taxon>
        <taxon>Kitasatosporales</taxon>
        <taxon>Streptomycetaceae</taxon>
        <taxon>Kitasatospora</taxon>
    </lineage>
</organism>
<dbReference type="InterPro" id="IPR027395">
    <property type="entry name" value="WH_DNA-bd_dom"/>
</dbReference>
<dbReference type="SUPFAM" id="SSF46785">
    <property type="entry name" value="Winged helix' DNA-binding domain"/>
    <property type="match status" value="1"/>
</dbReference>
<dbReference type="PANTHER" id="PTHR37318:SF1">
    <property type="entry name" value="BSL7504 PROTEIN"/>
    <property type="match status" value="1"/>
</dbReference>
<evidence type="ECO:0000259" key="1">
    <source>
        <dbReference type="Pfam" id="PF13601"/>
    </source>
</evidence>
<dbReference type="Gene3D" id="1.10.10.10">
    <property type="entry name" value="Winged helix-like DNA-binding domain superfamily/Winged helix DNA-binding domain"/>
    <property type="match status" value="1"/>
</dbReference>
<dbReference type="PANTHER" id="PTHR37318">
    <property type="entry name" value="BSL7504 PROTEIN"/>
    <property type="match status" value="1"/>
</dbReference>
<name>A0A561UGY2_9ACTN</name>
<accession>A0A561UGY2</accession>
<dbReference type="AlphaFoldDB" id="A0A561UGY2"/>
<evidence type="ECO:0000313" key="2">
    <source>
        <dbReference type="EMBL" id="TWF98611.1"/>
    </source>
</evidence>
<proteinExistence type="predicted"/>
<dbReference type="Pfam" id="PF13601">
    <property type="entry name" value="HTH_34"/>
    <property type="match status" value="1"/>
</dbReference>
<dbReference type="OrthoDB" id="4952043at2"/>
<protein>
    <submittedName>
        <fullName evidence="2">Transcriptional regulator</fullName>
    </submittedName>
</protein>
<dbReference type="InterPro" id="IPR036388">
    <property type="entry name" value="WH-like_DNA-bd_sf"/>
</dbReference>
<reference evidence="2 3" key="1">
    <citation type="submission" date="2019-06" db="EMBL/GenBank/DDBJ databases">
        <title>Sequencing the genomes of 1000 actinobacteria strains.</title>
        <authorList>
            <person name="Klenk H.-P."/>
        </authorList>
    </citation>
    <scope>NUCLEOTIDE SEQUENCE [LARGE SCALE GENOMIC DNA]</scope>
    <source>
        <strain evidence="2 3">DSM 44826</strain>
    </source>
</reference>
<sequence>MTAADGLESAFHHPNRLAVVAFLSGCAEAEFRTVREECGLSEPALSKLAAAFEAAGHVAVRKGYVGKRPRTWLSLTPAGRARLAAHLAALQEIAARNAGRAADLEQ</sequence>
<gene>
    <name evidence="2" type="ORF">FHX73_112432</name>
</gene>
<feature type="domain" description="Winged helix DNA-binding" evidence="1">
    <location>
        <begin position="16"/>
        <end position="93"/>
    </location>
</feature>
<keyword evidence="3" id="KW-1185">Reference proteome</keyword>